<dbReference type="Pfam" id="PF07195">
    <property type="entry name" value="FliD_C"/>
    <property type="match status" value="1"/>
</dbReference>
<dbReference type="InterPro" id="IPR010809">
    <property type="entry name" value="FliD_C"/>
</dbReference>
<keyword evidence="4 5" id="KW-0975">Bacterial flagellum</keyword>
<dbReference type="PANTHER" id="PTHR30288">
    <property type="entry name" value="FLAGELLAR CAP/ASSEMBLY PROTEIN FLID"/>
    <property type="match status" value="1"/>
</dbReference>
<evidence type="ECO:0000256" key="1">
    <source>
        <dbReference type="ARBA" id="ARBA00009764"/>
    </source>
</evidence>
<dbReference type="GO" id="GO:0005576">
    <property type="term" value="C:extracellular region"/>
    <property type="evidence" value="ECO:0007669"/>
    <property type="project" value="UniProtKB-SubCell"/>
</dbReference>
<gene>
    <name evidence="8" type="primary">fliD</name>
    <name evidence="8" type="ORF">I6G66_23230</name>
</gene>
<accession>A0A7T2S1K5</accession>
<dbReference type="GO" id="GO:0071973">
    <property type="term" value="P:bacterial-type flagellum-dependent cell motility"/>
    <property type="evidence" value="ECO:0007669"/>
    <property type="project" value="TreeGrafter"/>
</dbReference>
<dbReference type="InterPro" id="IPR040026">
    <property type="entry name" value="FliD"/>
</dbReference>
<evidence type="ECO:0000256" key="4">
    <source>
        <dbReference type="ARBA" id="ARBA00023143"/>
    </source>
</evidence>
<dbReference type="Proteomes" id="UP000594778">
    <property type="component" value="Chromosome"/>
</dbReference>
<sequence length="463" mass="48495">MALTAAGIGSGLNVESMISQLVTLQKQPLVQLQTAASSLDTKISTVGSIKSLMSTLSDSARKLADKDAWALTTATASNTSVSVSVTGSAMPGSTQIDVDQVARNQSLASKSFAAASNFGPGTLKFTMGGKTTEVQISESMTMDKVVAAINAKQGDSGVVASVIKDANGERLLMRSKNSGADAQFTVEVTGADANLSSLAYAGQAANGDTSNGGVVQLAQNAKATVNGIKVESATNEFKDTIPGLSFTVNQATKTGEPTLLTVVSDTEGMKKNIQAFMDAYNAISDKLVASTKYDAESKTAGVMQGDSTMVGMTNGLREVLASQIGGINLSDLGIQLGKGGKLAFGTLAKDKSNLEAVLKDPSKLAQVFAAEGEPDKPETKGLALRMKEYADKVLEFDTGVFDAKTKGLQQLKKDNTKAQDRVNERAEAFEQRMRAQYAALDKKMGSSSVLSSYLSQQVSQWNR</sequence>
<keyword evidence="3" id="KW-0175">Coiled coil</keyword>
<dbReference type="GO" id="GO:0009424">
    <property type="term" value="C:bacterial-type flagellum hook"/>
    <property type="evidence" value="ECO:0007669"/>
    <property type="project" value="UniProtKB-UniRule"/>
</dbReference>
<dbReference type="GO" id="GO:0007155">
    <property type="term" value="P:cell adhesion"/>
    <property type="evidence" value="ECO:0007669"/>
    <property type="project" value="InterPro"/>
</dbReference>
<name>A0A7T2S1K5_DELAC</name>
<comment type="similarity">
    <text evidence="1 5">Belongs to the FliD family.</text>
</comment>
<proteinExistence type="inferred from homology"/>
<evidence type="ECO:0000313" key="8">
    <source>
        <dbReference type="EMBL" id="QPS07178.1"/>
    </source>
</evidence>
<evidence type="ECO:0000256" key="5">
    <source>
        <dbReference type="RuleBase" id="RU362066"/>
    </source>
</evidence>
<dbReference type="EMBL" id="CP065668">
    <property type="protein sequence ID" value="QPS07178.1"/>
    <property type="molecule type" value="Genomic_DNA"/>
</dbReference>
<keyword evidence="8" id="KW-0966">Cell projection</keyword>
<organism evidence="8 9">
    <name type="scientific">Delftia acidovorans</name>
    <name type="common">Pseudomonas acidovorans</name>
    <name type="synonym">Comamonas acidovorans</name>
    <dbReference type="NCBI Taxonomy" id="80866"/>
    <lineage>
        <taxon>Bacteria</taxon>
        <taxon>Pseudomonadati</taxon>
        <taxon>Pseudomonadota</taxon>
        <taxon>Betaproteobacteria</taxon>
        <taxon>Burkholderiales</taxon>
        <taxon>Comamonadaceae</taxon>
        <taxon>Delftia</taxon>
    </lineage>
</organism>
<keyword evidence="8" id="KW-0969">Cilium</keyword>
<dbReference type="Pfam" id="PF07196">
    <property type="entry name" value="Flagellin_IN"/>
    <property type="match status" value="1"/>
</dbReference>
<dbReference type="GO" id="GO:0009421">
    <property type="term" value="C:bacterial-type flagellum filament cap"/>
    <property type="evidence" value="ECO:0007669"/>
    <property type="project" value="InterPro"/>
</dbReference>
<feature type="domain" description="Flagellar hook-associated protein 2 N-terminal" evidence="6">
    <location>
        <begin position="10"/>
        <end position="105"/>
    </location>
</feature>
<comment type="function">
    <text evidence="5">Required for morphogenesis and for the elongation of the flagellar filament by facilitating polymerization of the flagellin monomers at the tip of growing filament. Forms a capping structure, which prevents flagellin subunits (transported through the central channel of the flagellum) from leaking out without polymerization at the distal end.</text>
</comment>
<evidence type="ECO:0000256" key="2">
    <source>
        <dbReference type="ARBA" id="ARBA00011255"/>
    </source>
</evidence>
<protein>
    <recommendedName>
        <fullName evidence="5">Flagellar hook-associated protein 2</fullName>
        <shortName evidence="5">HAP2</shortName>
    </recommendedName>
    <alternativeName>
        <fullName evidence="5">Flagellar cap protein</fullName>
    </alternativeName>
</protein>
<dbReference type="InterPro" id="IPR010810">
    <property type="entry name" value="Flagellin_hook_IN_motif"/>
</dbReference>
<comment type="subcellular location">
    <subcellularLocation>
        <location evidence="5">Secreted</location>
    </subcellularLocation>
    <subcellularLocation>
        <location evidence="5">Bacterial flagellum</location>
    </subcellularLocation>
</comment>
<dbReference type="AlphaFoldDB" id="A0A7T2S1K5"/>
<dbReference type="PANTHER" id="PTHR30288:SF0">
    <property type="entry name" value="FLAGELLAR HOOK-ASSOCIATED PROTEIN 2"/>
    <property type="match status" value="1"/>
</dbReference>
<evidence type="ECO:0000313" key="9">
    <source>
        <dbReference type="Proteomes" id="UP000594778"/>
    </source>
</evidence>
<keyword evidence="8" id="KW-0282">Flagellum</keyword>
<comment type="subunit">
    <text evidence="2 5">Homopentamer.</text>
</comment>
<dbReference type="RefSeq" id="WP_183020826.1">
    <property type="nucleotide sequence ID" value="NZ_CP065668.1"/>
</dbReference>
<feature type="domain" description="Flagellar hook-associated protein 2 C-terminal" evidence="7">
    <location>
        <begin position="218"/>
        <end position="445"/>
    </location>
</feature>
<evidence type="ECO:0000259" key="6">
    <source>
        <dbReference type="Pfam" id="PF02465"/>
    </source>
</evidence>
<evidence type="ECO:0000256" key="3">
    <source>
        <dbReference type="ARBA" id="ARBA00023054"/>
    </source>
</evidence>
<keyword evidence="5" id="KW-0964">Secreted</keyword>
<dbReference type="InterPro" id="IPR003481">
    <property type="entry name" value="FliD_N"/>
</dbReference>
<evidence type="ECO:0000259" key="7">
    <source>
        <dbReference type="Pfam" id="PF07195"/>
    </source>
</evidence>
<dbReference type="Pfam" id="PF02465">
    <property type="entry name" value="FliD_N"/>
    <property type="match status" value="1"/>
</dbReference>
<reference evidence="8 9" key="1">
    <citation type="submission" date="2020-12" db="EMBL/GenBank/DDBJ databases">
        <title>FDA dAtabase for Regulatory Grade micrObial Sequences (FDA-ARGOS): Supporting development and validation of Infectious Disease Dx tests.</title>
        <authorList>
            <person name="Sproer C."/>
            <person name="Gronow S."/>
            <person name="Severitt S."/>
            <person name="Schroder I."/>
            <person name="Tallon L."/>
            <person name="Sadzewicz L."/>
            <person name="Zhao X."/>
            <person name="Boylan J."/>
            <person name="Ott S."/>
            <person name="Bowen H."/>
            <person name="Vavikolanu K."/>
            <person name="Mehta A."/>
            <person name="Aluvathingal J."/>
            <person name="Nadendla S."/>
            <person name="Lowell S."/>
            <person name="Myers T."/>
            <person name="Yan Y."/>
            <person name="Sichtig H."/>
        </authorList>
    </citation>
    <scope>NUCLEOTIDE SEQUENCE [LARGE SCALE GENOMIC DNA]</scope>
    <source>
        <strain evidence="8 9">FDAARGOS_909</strain>
    </source>
</reference>